<evidence type="ECO:0000313" key="2">
    <source>
        <dbReference type="EMBL" id="CAL4089819.1"/>
    </source>
</evidence>
<organism evidence="2 3">
    <name type="scientific">Meganyctiphanes norvegica</name>
    <name type="common">Northern krill</name>
    <name type="synonym">Thysanopoda norvegica</name>
    <dbReference type="NCBI Taxonomy" id="48144"/>
    <lineage>
        <taxon>Eukaryota</taxon>
        <taxon>Metazoa</taxon>
        <taxon>Ecdysozoa</taxon>
        <taxon>Arthropoda</taxon>
        <taxon>Crustacea</taxon>
        <taxon>Multicrustacea</taxon>
        <taxon>Malacostraca</taxon>
        <taxon>Eumalacostraca</taxon>
        <taxon>Eucarida</taxon>
        <taxon>Euphausiacea</taxon>
        <taxon>Euphausiidae</taxon>
        <taxon>Meganyctiphanes</taxon>
    </lineage>
</organism>
<evidence type="ECO:0000313" key="3">
    <source>
        <dbReference type="Proteomes" id="UP001497623"/>
    </source>
</evidence>
<sequence length="102" mass="10678">THAETALEIAHSQITSVPTFKMVSIRAIVVLAILVFAMAMTSEAAPMFFQRAFARARANDRGAGSFAGAGGRGGRRIGGSAINPDPFAFPGQSPFPSVPLFI</sequence>
<evidence type="ECO:0000256" key="1">
    <source>
        <dbReference type="SAM" id="Phobius"/>
    </source>
</evidence>
<gene>
    <name evidence="2" type="ORF">MNOR_LOCUS13902</name>
</gene>
<keyword evidence="1" id="KW-1133">Transmembrane helix</keyword>
<keyword evidence="1" id="KW-0472">Membrane</keyword>
<name>A0AAV2QKM6_MEGNR</name>
<dbReference type="Proteomes" id="UP001497623">
    <property type="component" value="Unassembled WGS sequence"/>
</dbReference>
<dbReference type="EMBL" id="CAXKWB010008147">
    <property type="protein sequence ID" value="CAL4089819.1"/>
    <property type="molecule type" value="Genomic_DNA"/>
</dbReference>
<accession>A0AAV2QKM6</accession>
<dbReference type="AlphaFoldDB" id="A0AAV2QKM6"/>
<feature type="transmembrane region" description="Helical" evidence="1">
    <location>
        <begin position="25"/>
        <end position="49"/>
    </location>
</feature>
<keyword evidence="3" id="KW-1185">Reference proteome</keyword>
<feature type="non-terminal residue" evidence="2">
    <location>
        <position position="1"/>
    </location>
</feature>
<protein>
    <submittedName>
        <fullName evidence="2">Uncharacterized protein</fullName>
    </submittedName>
</protein>
<reference evidence="2 3" key="1">
    <citation type="submission" date="2024-05" db="EMBL/GenBank/DDBJ databases">
        <authorList>
            <person name="Wallberg A."/>
        </authorList>
    </citation>
    <scope>NUCLEOTIDE SEQUENCE [LARGE SCALE GENOMIC DNA]</scope>
</reference>
<comment type="caution">
    <text evidence="2">The sequence shown here is derived from an EMBL/GenBank/DDBJ whole genome shotgun (WGS) entry which is preliminary data.</text>
</comment>
<keyword evidence="1" id="KW-0812">Transmembrane</keyword>
<proteinExistence type="predicted"/>